<evidence type="ECO:0000313" key="3">
    <source>
        <dbReference type="Proteomes" id="UP001281761"/>
    </source>
</evidence>
<dbReference type="EMBL" id="JARBJD010000139">
    <property type="protein sequence ID" value="KAK2950297.1"/>
    <property type="molecule type" value="Genomic_DNA"/>
</dbReference>
<organism evidence="2 3">
    <name type="scientific">Blattamonas nauphoetae</name>
    <dbReference type="NCBI Taxonomy" id="2049346"/>
    <lineage>
        <taxon>Eukaryota</taxon>
        <taxon>Metamonada</taxon>
        <taxon>Preaxostyla</taxon>
        <taxon>Oxymonadida</taxon>
        <taxon>Blattamonas</taxon>
    </lineage>
</organism>
<sequence length="116" mass="13038">MERPTNSLRSLLTPTRPDHAASILAHVSSFTTLLNSAALLRDIQSGWFAAVFEIVAPSKLPFTKGFKSLHIHLIHTVKVYLAKIRKHAESCEQDKIRSELDEQSRTKVSGHPFLHL</sequence>
<protein>
    <submittedName>
        <fullName evidence="2">Uncharacterized protein</fullName>
    </submittedName>
</protein>
<feature type="region of interest" description="Disordered" evidence="1">
    <location>
        <begin position="94"/>
        <end position="116"/>
    </location>
</feature>
<proteinExistence type="predicted"/>
<gene>
    <name evidence="2" type="ORF">BLNAU_14789</name>
</gene>
<feature type="compositionally biased region" description="Basic and acidic residues" evidence="1">
    <location>
        <begin position="94"/>
        <end position="105"/>
    </location>
</feature>
<reference evidence="2 3" key="1">
    <citation type="journal article" date="2022" name="bioRxiv">
        <title>Genomics of Preaxostyla Flagellates Illuminates Evolutionary Transitions and the Path Towards Mitochondrial Loss.</title>
        <authorList>
            <person name="Novak L.V.F."/>
            <person name="Treitli S.C."/>
            <person name="Pyrih J."/>
            <person name="Halakuc P."/>
            <person name="Pipaliya S.V."/>
            <person name="Vacek V."/>
            <person name="Brzon O."/>
            <person name="Soukal P."/>
            <person name="Eme L."/>
            <person name="Dacks J.B."/>
            <person name="Karnkowska A."/>
            <person name="Elias M."/>
            <person name="Hampl V."/>
        </authorList>
    </citation>
    <scope>NUCLEOTIDE SEQUENCE [LARGE SCALE GENOMIC DNA]</scope>
    <source>
        <strain evidence="2">NAU3</strain>
        <tissue evidence="2">Gut</tissue>
    </source>
</reference>
<dbReference type="Proteomes" id="UP001281761">
    <property type="component" value="Unassembled WGS sequence"/>
</dbReference>
<name>A0ABQ9XG32_9EUKA</name>
<keyword evidence="3" id="KW-1185">Reference proteome</keyword>
<evidence type="ECO:0000256" key="1">
    <source>
        <dbReference type="SAM" id="MobiDB-lite"/>
    </source>
</evidence>
<comment type="caution">
    <text evidence="2">The sequence shown here is derived from an EMBL/GenBank/DDBJ whole genome shotgun (WGS) entry which is preliminary data.</text>
</comment>
<accession>A0ABQ9XG32</accession>
<evidence type="ECO:0000313" key="2">
    <source>
        <dbReference type="EMBL" id="KAK2950297.1"/>
    </source>
</evidence>